<dbReference type="AlphaFoldDB" id="A0A5J5GPF0"/>
<protein>
    <submittedName>
        <fullName evidence="2">Uncharacterized protein</fullName>
    </submittedName>
</protein>
<dbReference type="RefSeq" id="WP_150443525.1">
    <property type="nucleotide sequence ID" value="NZ_VYQE01000001.1"/>
</dbReference>
<organism evidence="2 3">
    <name type="scientific">Histidinibacterium aquaticum</name>
    <dbReference type="NCBI Taxonomy" id="2613962"/>
    <lineage>
        <taxon>Bacteria</taxon>
        <taxon>Pseudomonadati</taxon>
        <taxon>Pseudomonadota</taxon>
        <taxon>Alphaproteobacteria</taxon>
        <taxon>Rhodobacterales</taxon>
        <taxon>Paracoccaceae</taxon>
        <taxon>Histidinibacterium</taxon>
    </lineage>
</organism>
<sequence>MFAGRWQIEYLPGTFNVAGMVQPEPPSPTESFTFRVEGGALLSVGLELFGTPEFQFIRPGGDDAVSLVYDEALDLFAPAECPGGTPTLYADGEMVTPDGTLDMDVFLSVNSLERMPGAIVGNVENMLFIRRPIVLTRLDPVLEMPDDLLPMPGDPNFEPGATDDLLPMPGDPDFEPGPADDLLPMPGDADFEPGPADDLLAMPGDPDFEPGATDELLPMPDDPDFEPGPADHLLPVPGD</sequence>
<evidence type="ECO:0000313" key="3">
    <source>
        <dbReference type="Proteomes" id="UP000326554"/>
    </source>
</evidence>
<evidence type="ECO:0000313" key="2">
    <source>
        <dbReference type="EMBL" id="KAA9010040.1"/>
    </source>
</evidence>
<reference evidence="2 3" key="1">
    <citation type="submission" date="2019-09" db="EMBL/GenBank/DDBJ databases">
        <authorList>
            <person name="Park J.-S."/>
            <person name="Choi H.-J."/>
        </authorList>
    </citation>
    <scope>NUCLEOTIDE SEQUENCE [LARGE SCALE GENOMIC DNA]</scope>
    <source>
        <strain evidence="2 3">176SS1-4</strain>
    </source>
</reference>
<feature type="region of interest" description="Disordered" evidence="1">
    <location>
        <begin position="147"/>
        <end position="239"/>
    </location>
</feature>
<comment type="caution">
    <text evidence="2">The sequence shown here is derived from an EMBL/GenBank/DDBJ whole genome shotgun (WGS) entry which is preliminary data.</text>
</comment>
<dbReference type="Proteomes" id="UP000326554">
    <property type="component" value="Unassembled WGS sequence"/>
</dbReference>
<evidence type="ECO:0000256" key="1">
    <source>
        <dbReference type="SAM" id="MobiDB-lite"/>
    </source>
</evidence>
<dbReference type="EMBL" id="VYQE01000001">
    <property type="protein sequence ID" value="KAA9010040.1"/>
    <property type="molecule type" value="Genomic_DNA"/>
</dbReference>
<accession>A0A5J5GPF0</accession>
<proteinExistence type="predicted"/>
<gene>
    <name evidence="2" type="ORF">F3S47_01935</name>
</gene>
<keyword evidence="3" id="KW-1185">Reference proteome</keyword>
<name>A0A5J5GPF0_9RHOB</name>